<protein>
    <submittedName>
        <fullName evidence="6">Aspartoacylase</fullName>
    </submittedName>
</protein>
<dbReference type="GO" id="GO:0046872">
    <property type="term" value="F:metal ion binding"/>
    <property type="evidence" value="ECO:0007669"/>
    <property type="project" value="UniProtKB-KW"/>
</dbReference>
<feature type="domain" description="Succinylglutamate desuccinylase/Aspartoacylase catalytic" evidence="5">
    <location>
        <begin position="26"/>
        <end position="199"/>
    </location>
</feature>
<dbReference type="PANTHER" id="PTHR15162">
    <property type="entry name" value="ASPARTOACYLASE"/>
    <property type="match status" value="1"/>
</dbReference>
<keyword evidence="3" id="KW-0378">Hydrolase</keyword>
<dbReference type="PANTHER" id="PTHR15162:SF7">
    <property type="entry name" value="SUCCINYLGLUTAMATE DESUCCINYLASE"/>
    <property type="match status" value="1"/>
</dbReference>
<dbReference type="GO" id="GO:0016788">
    <property type="term" value="F:hydrolase activity, acting on ester bonds"/>
    <property type="evidence" value="ECO:0007669"/>
    <property type="project" value="InterPro"/>
</dbReference>
<dbReference type="AlphaFoldDB" id="A0A5S9F2E6"/>
<reference evidence="6 7" key="1">
    <citation type="submission" date="2019-08" db="EMBL/GenBank/DDBJ databases">
        <title>Complete genome sequence of Candidatus Uab amorphum.</title>
        <authorList>
            <person name="Shiratori T."/>
            <person name="Suzuki S."/>
            <person name="Kakizawa Y."/>
            <person name="Ishida K."/>
        </authorList>
    </citation>
    <scope>NUCLEOTIDE SEQUENCE [LARGE SCALE GENOMIC DNA]</scope>
    <source>
        <strain evidence="6 7">SRT547</strain>
    </source>
</reference>
<evidence type="ECO:0000256" key="1">
    <source>
        <dbReference type="ARBA" id="ARBA00001947"/>
    </source>
</evidence>
<gene>
    <name evidence="6" type="ORF">UABAM_01938</name>
</gene>
<accession>A0A5S9F2E6</accession>
<proteinExistence type="predicted"/>
<evidence type="ECO:0000256" key="3">
    <source>
        <dbReference type="ARBA" id="ARBA00022801"/>
    </source>
</evidence>
<dbReference type="Proteomes" id="UP000326354">
    <property type="component" value="Chromosome"/>
</dbReference>
<dbReference type="GO" id="GO:0005829">
    <property type="term" value="C:cytosol"/>
    <property type="evidence" value="ECO:0007669"/>
    <property type="project" value="TreeGrafter"/>
</dbReference>
<dbReference type="KEGG" id="uam:UABAM_01938"/>
<dbReference type="Gene3D" id="3.40.630.10">
    <property type="entry name" value="Zn peptidases"/>
    <property type="match status" value="1"/>
</dbReference>
<name>A0A5S9F2E6_UABAM</name>
<evidence type="ECO:0000256" key="2">
    <source>
        <dbReference type="ARBA" id="ARBA00022723"/>
    </source>
</evidence>
<dbReference type="OrthoDB" id="1523003at2"/>
<dbReference type="SUPFAM" id="SSF53187">
    <property type="entry name" value="Zn-dependent exopeptidases"/>
    <property type="match status" value="1"/>
</dbReference>
<dbReference type="InterPro" id="IPR055438">
    <property type="entry name" value="AstE_AspA_cat"/>
</dbReference>
<keyword evidence="2" id="KW-0479">Metal-binding</keyword>
<keyword evidence="4" id="KW-0862">Zinc</keyword>
<evidence type="ECO:0000259" key="5">
    <source>
        <dbReference type="Pfam" id="PF24827"/>
    </source>
</evidence>
<dbReference type="RefSeq" id="WP_151967779.1">
    <property type="nucleotide sequence ID" value="NZ_AP019860.1"/>
</dbReference>
<evidence type="ECO:0000313" key="7">
    <source>
        <dbReference type="Proteomes" id="UP000326354"/>
    </source>
</evidence>
<organism evidence="6 7">
    <name type="scientific">Uabimicrobium amorphum</name>
    <dbReference type="NCBI Taxonomy" id="2596890"/>
    <lineage>
        <taxon>Bacteria</taxon>
        <taxon>Pseudomonadati</taxon>
        <taxon>Planctomycetota</taxon>
        <taxon>Candidatus Uabimicrobiia</taxon>
        <taxon>Candidatus Uabimicrobiales</taxon>
        <taxon>Candidatus Uabimicrobiaceae</taxon>
        <taxon>Candidatus Uabimicrobium</taxon>
    </lineage>
</organism>
<comment type="cofactor">
    <cofactor evidence="1">
        <name>Zn(2+)</name>
        <dbReference type="ChEBI" id="CHEBI:29105"/>
    </cofactor>
</comment>
<dbReference type="Pfam" id="PF24827">
    <property type="entry name" value="AstE_AspA_cat"/>
    <property type="match status" value="1"/>
</dbReference>
<dbReference type="InterPro" id="IPR050178">
    <property type="entry name" value="AspA/AstE_fam"/>
</dbReference>
<dbReference type="EMBL" id="AP019860">
    <property type="protein sequence ID" value="BBM83585.1"/>
    <property type="molecule type" value="Genomic_DNA"/>
</dbReference>
<evidence type="ECO:0000313" key="6">
    <source>
        <dbReference type="EMBL" id="BBM83585.1"/>
    </source>
</evidence>
<evidence type="ECO:0000256" key="4">
    <source>
        <dbReference type="ARBA" id="ARBA00022833"/>
    </source>
</evidence>
<sequence>MNKKIEYDTSKQFNRVITHVKSDKEGPIVIAMSGLHGNEPAGVIALEKFGKQLQKINFKGEFVGIAGHLKALSLNKRYINRDLNRIWHMENVEKIRAKSIEEITCPEEKEQKEIIDVLDKILLDKSRKAIFFDLHTTSAQGAPFTLIANEADSRELVANLHVPNILGLAKKLKGTFIYYVYSLGHMIIAYEAGQHEAFDSIDNSSAFLWIMMSNLGLIDPEEAHIAKWQDILAKSSYNLPKYLTIHYHHHIEERDKFTMLPGYRTFQEVEEGEILAKDINGPIRAPLSGRILFPLYQGQGNDGFFIVKTAKQ</sequence>
<keyword evidence="7" id="KW-1185">Reference proteome</keyword>